<evidence type="ECO:0000256" key="1">
    <source>
        <dbReference type="PROSITE-ProRule" id="PRU00325"/>
    </source>
</evidence>
<dbReference type="Proteomes" id="UP001172721">
    <property type="component" value="Unassembled WGS sequence"/>
</dbReference>
<keyword evidence="1" id="KW-0479">Metal-binding</keyword>
<comment type="caution">
    <text evidence="3">The sequence shown here is derived from an EMBL/GenBank/DDBJ whole genome shotgun (WGS) entry which is preliminary data.</text>
</comment>
<keyword evidence="1" id="KW-0863">Zinc-finger</keyword>
<dbReference type="Pfam" id="PF04434">
    <property type="entry name" value="SWIM"/>
    <property type="match status" value="1"/>
</dbReference>
<dbReference type="PROSITE" id="PS50966">
    <property type="entry name" value="ZF_SWIM"/>
    <property type="match status" value="1"/>
</dbReference>
<sequence length="556" mass="66534">MLSKQIPKDVVLNIGKTVLFHFSSEAIQDGYALYQKGAVYNINVKKENVVSGSVTGEGEREEVSLNLDHFLESSCTCREPKPCTHIMAVFFQMYASFGPPYQLILEWKSQRGKPKDKEKSGLARHAGITDSLQNTGDLPKRRLIQNVHSVEEWKTVFDQRFEDFERTKMQNMTFKELEKGEGYTFTHIYREFYPGLLNSATFLDDDIGRLYRFHAQLETFLRLTEYEKQFGIPDYLHSHFRLNLKQLVDGMFKTAMEIDGERLRSEHLDLIEESLREFQNIFKLPSRYFDTIFRVFQVGWATIYHVEKWVVSYEKQLLAEKEKGSRAQFLDMALVHFAFLRDDLKEAFKRMESTEQFSSRHALIWLELLFHWEKWETLLKWLLALKPEFYRKTQDYYKDASVREEFHQYIEFFWKYAQYTGEEQEYEQMLVDCLPVTFYEYNEFLHVQQDFKRWTELQLLMGYSPSLINSADLKDVEQLEMDALLPIYHQSVDRLIREKNRKSYKLAIRFLKKLQSIYQKSDRTWQFNEYIEKLSAQYGRLRALQEELRKGKFIHD</sequence>
<organism evidence="3 4">
    <name type="scientific">Fictibacillus fluitans</name>
    <dbReference type="NCBI Taxonomy" id="3058422"/>
    <lineage>
        <taxon>Bacteria</taxon>
        <taxon>Bacillati</taxon>
        <taxon>Bacillota</taxon>
        <taxon>Bacilli</taxon>
        <taxon>Bacillales</taxon>
        <taxon>Fictibacillaceae</taxon>
        <taxon>Fictibacillus</taxon>
    </lineage>
</organism>
<feature type="domain" description="SWIM-type" evidence="2">
    <location>
        <begin position="61"/>
        <end position="94"/>
    </location>
</feature>
<keyword evidence="4" id="KW-1185">Reference proteome</keyword>
<dbReference type="InterPro" id="IPR007527">
    <property type="entry name" value="Znf_SWIM"/>
</dbReference>
<dbReference type="RefSeq" id="WP_301165397.1">
    <property type="nucleotide sequence ID" value="NZ_JAUHTR010000003.1"/>
</dbReference>
<accession>A0ABT8HUC9</accession>
<name>A0ABT8HUC9_9BACL</name>
<evidence type="ECO:0000259" key="2">
    <source>
        <dbReference type="PROSITE" id="PS50966"/>
    </source>
</evidence>
<keyword evidence="1" id="KW-0862">Zinc</keyword>
<gene>
    <name evidence="3" type="ORF">QYB97_07670</name>
</gene>
<proteinExistence type="predicted"/>
<dbReference type="EMBL" id="JAUHTR010000003">
    <property type="protein sequence ID" value="MDN4524348.1"/>
    <property type="molecule type" value="Genomic_DNA"/>
</dbReference>
<reference evidence="3" key="1">
    <citation type="submission" date="2023-07" db="EMBL/GenBank/DDBJ databases">
        <title>Fictibacillus sp. isolated from freshwater pond.</title>
        <authorList>
            <person name="Kirdat K."/>
            <person name="Bhat A."/>
            <person name="Mourya A."/>
            <person name="Yadav A."/>
        </authorList>
    </citation>
    <scope>NUCLEOTIDE SEQUENCE</scope>
    <source>
        <strain evidence="3">NE201</strain>
    </source>
</reference>
<protein>
    <submittedName>
        <fullName evidence="3">SWIM zinc finger family protein</fullName>
    </submittedName>
</protein>
<evidence type="ECO:0000313" key="4">
    <source>
        <dbReference type="Proteomes" id="UP001172721"/>
    </source>
</evidence>
<evidence type="ECO:0000313" key="3">
    <source>
        <dbReference type="EMBL" id="MDN4524348.1"/>
    </source>
</evidence>